<dbReference type="InterPro" id="IPR020846">
    <property type="entry name" value="MFS_dom"/>
</dbReference>
<dbReference type="Proteomes" id="UP000243626">
    <property type="component" value="Chromosome"/>
</dbReference>
<keyword evidence="2" id="KW-0813">Transport</keyword>
<feature type="transmembrane region" description="Helical" evidence="7">
    <location>
        <begin position="266"/>
        <end position="287"/>
    </location>
</feature>
<feature type="transmembrane region" description="Helical" evidence="7">
    <location>
        <begin position="45"/>
        <end position="66"/>
    </location>
</feature>
<evidence type="ECO:0000256" key="1">
    <source>
        <dbReference type="ARBA" id="ARBA00004651"/>
    </source>
</evidence>
<evidence type="ECO:0000313" key="9">
    <source>
        <dbReference type="EMBL" id="WOS95822.1"/>
    </source>
</evidence>
<keyword evidence="5 7" id="KW-1133">Transmembrane helix</keyword>
<feature type="transmembrane region" description="Helical" evidence="7">
    <location>
        <begin position="171"/>
        <end position="190"/>
    </location>
</feature>
<comment type="subcellular location">
    <subcellularLocation>
        <location evidence="1">Cell membrane</location>
        <topology evidence="1">Multi-pass membrane protein</topology>
    </subcellularLocation>
</comment>
<keyword evidence="6 7" id="KW-0472">Membrane</keyword>
<gene>
    <name evidence="9" type="ORF">CJ229_006915</name>
</gene>
<name>A0AAF0YMD4_9STAP</name>
<dbReference type="InterPro" id="IPR036259">
    <property type="entry name" value="MFS_trans_sf"/>
</dbReference>
<dbReference type="KEGG" id="nmy:CJ229_006915"/>
<keyword evidence="4 7" id="KW-0812">Transmembrane</keyword>
<dbReference type="Pfam" id="PF07690">
    <property type="entry name" value="MFS_1"/>
    <property type="match status" value="1"/>
</dbReference>
<dbReference type="PANTHER" id="PTHR43266:SF9">
    <property type="entry name" value="PERMEASE, MAJOR FACILITATOR SUPERFAMILY-RELATED"/>
    <property type="match status" value="1"/>
</dbReference>
<dbReference type="EMBL" id="CP136964">
    <property type="protein sequence ID" value="WOS95822.1"/>
    <property type="molecule type" value="Genomic_DNA"/>
</dbReference>
<feature type="transmembrane region" description="Helical" evidence="7">
    <location>
        <begin position="365"/>
        <end position="387"/>
    </location>
</feature>
<protein>
    <submittedName>
        <fullName evidence="9">MFS transporter</fullName>
    </submittedName>
</protein>
<evidence type="ECO:0000256" key="5">
    <source>
        <dbReference type="ARBA" id="ARBA00022989"/>
    </source>
</evidence>
<sequence>MKYDMTLTEKQNLTAYLISIATITIGGSVYNFAISYFLLNETGSALYFSINLAISSITFLIITPFSGVLTDFLNRRNIIIYGEFILMLSILLLFIVTYFYGLSLFSIYIVTFIRSLFNAIVNNAFSASVSNMFHIDNLQKVLGLSSSIQSSATFLGPILGGLLFGISSFELVLFIFLLLSLISFLFDYSINFELFKKENISNNFITDSKINYFKKFLDEIKSGFKYLVSVPILSTVIFVGVFINFFNAGDMVLPEKMMINVLDFSPIQVGIVNGIMACGTVVAGIYLANTKKIENHLNVMRWGFIICAFITILIPIPIYLEKHFQFNFLYLSTILFVKFFVLALINVPFIRIIHEETEDYMKGRVFSGLGVISSAIIPIAFILYGFIYDLGFYFLPNIISAVIIILLSIIYFNPKKFI</sequence>
<feature type="transmembrane region" description="Helical" evidence="7">
    <location>
        <begin position="393"/>
        <end position="412"/>
    </location>
</feature>
<dbReference type="AlphaFoldDB" id="A0AAF0YMD4"/>
<feature type="transmembrane region" description="Helical" evidence="7">
    <location>
        <begin position="107"/>
        <end position="129"/>
    </location>
</feature>
<feature type="transmembrane region" description="Helical" evidence="7">
    <location>
        <begin position="224"/>
        <end position="246"/>
    </location>
</feature>
<evidence type="ECO:0000256" key="7">
    <source>
        <dbReference type="SAM" id="Phobius"/>
    </source>
</evidence>
<dbReference type="Gene3D" id="1.20.1250.20">
    <property type="entry name" value="MFS general substrate transporter like domains"/>
    <property type="match status" value="1"/>
</dbReference>
<dbReference type="GO" id="GO:0005886">
    <property type="term" value="C:plasma membrane"/>
    <property type="evidence" value="ECO:0007669"/>
    <property type="project" value="UniProtKB-SubCell"/>
</dbReference>
<keyword evidence="10" id="KW-1185">Reference proteome</keyword>
<proteinExistence type="predicted"/>
<dbReference type="InterPro" id="IPR011701">
    <property type="entry name" value="MFS"/>
</dbReference>
<feature type="transmembrane region" description="Helical" evidence="7">
    <location>
        <begin position="299"/>
        <end position="320"/>
    </location>
</feature>
<feature type="transmembrane region" description="Helical" evidence="7">
    <location>
        <begin position="326"/>
        <end position="353"/>
    </location>
</feature>
<dbReference type="SUPFAM" id="SSF103473">
    <property type="entry name" value="MFS general substrate transporter"/>
    <property type="match status" value="1"/>
</dbReference>
<evidence type="ECO:0000256" key="4">
    <source>
        <dbReference type="ARBA" id="ARBA00022692"/>
    </source>
</evidence>
<evidence type="ECO:0000259" key="8">
    <source>
        <dbReference type="PROSITE" id="PS50850"/>
    </source>
</evidence>
<feature type="transmembrane region" description="Helical" evidence="7">
    <location>
        <begin position="12"/>
        <end position="39"/>
    </location>
</feature>
<keyword evidence="3" id="KW-1003">Cell membrane</keyword>
<dbReference type="PANTHER" id="PTHR43266">
    <property type="entry name" value="MACROLIDE-EFFLUX PROTEIN"/>
    <property type="match status" value="1"/>
</dbReference>
<feature type="domain" description="Major facilitator superfamily (MFS) profile" evidence="8">
    <location>
        <begin position="1"/>
        <end position="195"/>
    </location>
</feature>
<evidence type="ECO:0000256" key="2">
    <source>
        <dbReference type="ARBA" id="ARBA00022448"/>
    </source>
</evidence>
<feature type="transmembrane region" description="Helical" evidence="7">
    <location>
        <begin position="78"/>
        <end position="101"/>
    </location>
</feature>
<dbReference type="CDD" id="cd06173">
    <property type="entry name" value="MFS_MefA_like"/>
    <property type="match status" value="1"/>
</dbReference>
<organism evidence="9 10">
    <name type="scientific">Nosocomiicoccus massiliensis</name>
    <dbReference type="NCBI Taxonomy" id="1232430"/>
    <lineage>
        <taxon>Bacteria</taxon>
        <taxon>Bacillati</taxon>
        <taxon>Bacillota</taxon>
        <taxon>Bacilli</taxon>
        <taxon>Bacillales</taxon>
        <taxon>Staphylococcaceae</taxon>
        <taxon>Nosocomiicoccus</taxon>
    </lineage>
</organism>
<accession>A0AAF0YMD4</accession>
<dbReference type="RefSeq" id="WP_102167118.1">
    <property type="nucleotide sequence ID" value="NZ_CP136964.1"/>
</dbReference>
<evidence type="ECO:0000313" key="10">
    <source>
        <dbReference type="Proteomes" id="UP000243626"/>
    </source>
</evidence>
<dbReference type="PROSITE" id="PS50850">
    <property type="entry name" value="MFS"/>
    <property type="match status" value="1"/>
</dbReference>
<dbReference type="GO" id="GO:0022857">
    <property type="term" value="F:transmembrane transporter activity"/>
    <property type="evidence" value="ECO:0007669"/>
    <property type="project" value="InterPro"/>
</dbReference>
<evidence type="ECO:0000256" key="6">
    <source>
        <dbReference type="ARBA" id="ARBA00023136"/>
    </source>
</evidence>
<feature type="transmembrane region" description="Helical" evidence="7">
    <location>
        <begin position="141"/>
        <end position="165"/>
    </location>
</feature>
<evidence type="ECO:0000256" key="3">
    <source>
        <dbReference type="ARBA" id="ARBA00022475"/>
    </source>
</evidence>
<reference evidence="10" key="1">
    <citation type="submission" date="2017-09" db="EMBL/GenBank/DDBJ databases">
        <title>Bacterial strain isolated from the female urinary microbiota.</title>
        <authorList>
            <person name="Thomas-White K."/>
            <person name="Kumar N."/>
            <person name="Forster S."/>
            <person name="Putonti C."/>
            <person name="Lawley T."/>
            <person name="Wolfe A.J."/>
        </authorList>
    </citation>
    <scope>NUCLEOTIDE SEQUENCE [LARGE SCALE GENOMIC DNA]</scope>
    <source>
        <strain evidence="10">UMB0959</strain>
    </source>
</reference>